<evidence type="ECO:0000259" key="7">
    <source>
        <dbReference type="SMART" id="SM00134"/>
    </source>
</evidence>
<dbReference type="PANTHER" id="PTHR16983">
    <property type="entry name" value="UPAR/LY6 DOMAIN-CONTAINING PROTEIN"/>
    <property type="match status" value="1"/>
</dbReference>
<dbReference type="FunFam" id="2.10.60.10:FF:000003">
    <property type="entry name" value="lymphocyte antigen 6E isoform X1"/>
    <property type="match status" value="1"/>
</dbReference>
<reference evidence="9" key="2">
    <citation type="journal article" date="2013" name="Nat. Genet.">
        <title>The draft genomes of soft-shell turtle and green sea turtle yield insights into the development and evolution of the turtle-specific body plan.</title>
        <authorList>
            <person name="Wang Z."/>
            <person name="Pascual-Anaya J."/>
            <person name="Zadissa A."/>
            <person name="Li W."/>
            <person name="Niimura Y."/>
            <person name="Huang Z."/>
            <person name="Li C."/>
            <person name="White S."/>
            <person name="Xiong Z."/>
            <person name="Fang D."/>
            <person name="Wang B."/>
            <person name="Ming Y."/>
            <person name="Chen Y."/>
            <person name="Zheng Y."/>
            <person name="Kuraku S."/>
            <person name="Pignatelli M."/>
            <person name="Herrero J."/>
            <person name="Beal K."/>
            <person name="Nozawa M."/>
            <person name="Li Q."/>
            <person name="Wang J."/>
            <person name="Zhang H."/>
            <person name="Yu L."/>
            <person name="Shigenobu S."/>
            <person name="Wang J."/>
            <person name="Liu J."/>
            <person name="Flicek P."/>
            <person name="Searle S."/>
            <person name="Wang J."/>
            <person name="Kuratani S."/>
            <person name="Yin Y."/>
            <person name="Aken B."/>
            <person name="Zhang G."/>
            <person name="Irie N."/>
        </authorList>
    </citation>
    <scope>NUCLEOTIDE SEQUENCE [LARGE SCALE GENOMIC DNA]</scope>
    <source>
        <strain evidence="9">Daiwa-1</strain>
    </source>
</reference>
<keyword evidence="2" id="KW-1003">Cell membrane</keyword>
<dbReference type="GeneID" id="102459004"/>
<reference evidence="8" key="4">
    <citation type="submission" date="2025-09" db="UniProtKB">
        <authorList>
            <consortium name="Ensembl"/>
        </authorList>
    </citation>
    <scope>IDENTIFICATION</scope>
</reference>
<dbReference type="KEGG" id="pss:102459004"/>
<evidence type="ECO:0000256" key="3">
    <source>
        <dbReference type="ARBA" id="ARBA00022729"/>
    </source>
</evidence>
<protein>
    <submittedName>
        <fullName evidence="8">Lymphocyte antigen 6E-like</fullName>
    </submittedName>
</protein>
<dbReference type="RefSeq" id="XP_006125998.1">
    <property type="nucleotide sequence ID" value="XM_006125936.3"/>
</dbReference>
<keyword evidence="5" id="KW-0325">Glycoprotein</keyword>
<feature type="domain" description="UPAR/Ly6" evidence="7">
    <location>
        <begin position="21"/>
        <end position="110"/>
    </location>
</feature>
<dbReference type="eggNOG" id="ENOG502SRPS">
    <property type="taxonomic scope" value="Eukaryota"/>
</dbReference>
<keyword evidence="3 6" id="KW-0732">Signal</keyword>
<dbReference type="Pfam" id="PF00087">
    <property type="entry name" value="Toxin_TOLIP"/>
    <property type="match status" value="1"/>
</dbReference>
<dbReference type="GeneTree" id="ENSGT00940000153378"/>
<dbReference type="SMART" id="SM00134">
    <property type="entry name" value="LU"/>
    <property type="match status" value="1"/>
</dbReference>
<proteinExistence type="predicted"/>
<evidence type="ECO:0000256" key="1">
    <source>
        <dbReference type="ARBA" id="ARBA00004236"/>
    </source>
</evidence>
<dbReference type="InterPro" id="IPR035076">
    <property type="entry name" value="Toxin/TOLIP"/>
</dbReference>
<dbReference type="InterPro" id="IPR051110">
    <property type="entry name" value="Ly-6/neurotoxin-like_GPI-ap"/>
</dbReference>
<evidence type="ECO:0000256" key="2">
    <source>
        <dbReference type="ARBA" id="ARBA00022475"/>
    </source>
</evidence>
<name>K7FI05_PELSI</name>
<dbReference type="HOGENOM" id="CLU_141358_0_1_1"/>
<dbReference type="Gene3D" id="2.10.60.10">
    <property type="entry name" value="CD59"/>
    <property type="match status" value="1"/>
</dbReference>
<evidence type="ECO:0000313" key="8">
    <source>
        <dbReference type="Ensembl" id="ENSPSIP00000007665.1"/>
    </source>
</evidence>
<dbReference type="AlphaFoldDB" id="K7FI05"/>
<dbReference type="PANTHER" id="PTHR16983:SF13">
    <property type="entry name" value="LYMPHOCYTE ANTIGEN 6E"/>
    <property type="match status" value="1"/>
</dbReference>
<dbReference type="EMBL" id="AGCU01105687">
    <property type="status" value="NOT_ANNOTATED_CDS"/>
    <property type="molecule type" value="Genomic_DNA"/>
</dbReference>
<dbReference type="InterPro" id="IPR016054">
    <property type="entry name" value="LY6_UPA_recep-like"/>
</dbReference>
<feature type="chain" id="PRO_5003904219" evidence="6">
    <location>
        <begin position="21"/>
        <end position="126"/>
    </location>
</feature>
<evidence type="ECO:0000256" key="5">
    <source>
        <dbReference type="ARBA" id="ARBA00023180"/>
    </source>
</evidence>
<dbReference type="EMBL" id="AGCU01105688">
    <property type="status" value="NOT_ANNOTATED_CDS"/>
    <property type="molecule type" value="Genomic_DNA"/>
</dbReference>
<dbReference type="InterPro" id="IPR045860">
    <property type="entry name" value="Snake_toxin-like_sf"/>
</dbReference>
<comment type="subcellular location">
    <subcellularLocation>
        <location evidence="1">Cell membrane</location>
    </subcellularLocation>
</comment>
<dbReference type="GO" id="GO:0030154">
    <property type="term" value="P:cell differentiation"/>
    <property type="evidence" value="ECO:0007669"/>
    <property type="project" value="UniProtKB-ARBA"/>
</dbReference>
<reference evidence="9" key="1">
    <citation type="submission" date="2011-10" db="EMBL/GenBank/DDBJ databases">
        <authorList>
            <consortium name="Soft-shell Turtle Genome Consortium"/>
        </authorList>
    </citation>
    <scope>NUCLEOTIDE SEQUENCE [LARGE SCALE GENOMIC DNA]</scope>
    <source>
        <strain evidence="9">Daiwa-1</strain>
    </source>
</reference>
<dbReference type="GO" id="GO:0030550">
    <property type="term" value="F:acetylcholine receptor inhibitor activity"/>
    <property type="evidence" value="ECO:0007669"/>
    <property type="project" value="TreeGrafter"/>
</dbReference>
<dbReference type="CDD" id="cd23543">
    <property type="entry name" value="TFP_LU_ECD_Ly6E"/>
    <property type="match status" value="1"/>
</dbReference>
<keyword evidence="9" id="KW-1185">Reference proteome</keyword>
<dbReference type="Proteomes" id="UP000007267">
    <property type="component" value="Unassembled WGS sequence"/>
</dbReference>
<dbReference type="Ensembl" id="ENSPSIT00000007706.1">
    <property type="protein sequence ID" value="ENSPSIP00000007665.1"/>
    <property type="gene ID" value="ENSPSIG00000007009.1"/>
</dbReference>
<keyword evidence="4" id="KW-0472">Membrane</keyword>
<dbReference type="GO" id="GO:0005886">
    <property type="term" value="C:plasma membrane"/>
    <property type="evidence" value="ECO:0007669"/>
    <property type="project" value="UniProtKB-SubCell"/>
</dbReference>
<feature type="signal peptide" evidence="6">
    <location>
        <begin position="1"/>
        <end position="20"/>
    </location>
</feature>
<dbReference type="OMA" id="CMTTVAS"/>
<evidence type="ECO:0000313" key="9">
    <source>
        <dbReference type="Proteomes" id="UP000007267"/>
    </source>
</evidence>
<accession>K7FI05</accession>
<dbReference type="OrthoDB" id="6223185at2759"/>
<organism evidence="8 9">
    <name type="scientific">Pelodiscus sinensis</name>
    <name type="common">Chinese softshell turtle</name>
    <name type="synonym">Trionyx sinensis</name>
    <dbReference type="NCBI Taxonomy" id="13735"/>
    <lineage>
        <taxon>Eukaryota</taxon>
        <taxon>Metazoa</taxon>
        <taxon>Chordata</taxon>
        <taxon>Craniata</taxon>
        <taxon>Vertebrata</taxon>
        <taxon>Euteleostomi</taxon>
        <taxon>Archelosauria</taxon>
        <taxon>Testudinata</taxon>
        <taxon>Testudines</taxon>
        <taxon>Cryptodira</taxon>
        <taxon>Trionychia</taxon>
        <taxon>Trionychidae</taxon>
        <taxon>Pelodiscus</taxon>
    </lineage>
</organism>
<evidence type="ECO:0000256" key="6">
    <source>
        <dbReference type="SAM" id="SignalP"/>
    </source>
</evidence>
<dbReference type="SUPFAM" id="SSF57302">
    <property type="entry name" value="Snake toxin-like"/>
    <property type="match status" value="1"/>
</dbReference>
<evidence type="ECO:0000256" key="4">
    <source>
        <dbReference type="ARBA" id="ARBA00023136"/>
    </source>
</evidence>
<sequence>MKAFLFILLAVALGMEQVASLSCFTCSEESSNLKCLTPTQCADSDKYCLTIYATGGIGDNKGQRISKKCSSVCPQTNLNIGIAALSTSCCETFLCNISGASSVRASYAVMVTGILASLLCILRTGL</sequence>
<reference evidence="8" key="3">
    <citation type="submission" date="2025-08" db="UniProtKB">
        <authorList>
            <consortium name="Ensembl"/>
        </authorList>
    </citation>
    <scope>IDENTIFICATION</scope>
</reference>